<dbReference type="RefSeq" id="WP_160843105.1">
    <property type="nucleotide sequence ID" value="NZ_WVHT01000001.1"/>
</dbReference>
<protein>
    <submittedName>
        <fullName evidence="1">Uncharacterized protein</fullName>
    </submittedName>
</protein>
<dbReference type="AlphaFoldDB" id="A0A7K1Y5U4"/>
<proteinExistence type="predicted"/>
<evidence type="ECO:0000313" key="1">
    <source>
        <dbReference type="EMBL" id="MXV49943.1"/>
    </source>
</evidence>
<comment type="caution">
    <text evidence="1">The sequence shown here is derived from an EMBL/GenBank/DDBJ whole genome shotgun (WGS) entry which is preliminary data.</text>
</comment>
<organism evidence="1 2">
    <name type="scientific">Hufsiella arboris</name>
    <dbReference type="NCBI Taxonomy" id="2695275"/>
    <lineage>
        <taxon>Bacteria</taxon>
        <taxon>Pseudomonadati</taxon>
        <taxon>Bacteroidota</taxon>
        <taxon>Sphingobacteriia</taxon>
        <taxon>Sphingobacteriales</taxon>
        <taxon>Sphingobacteriaceae</taxon>
        <taxon>Hufsiella</taxon>
    </lineage>
</organism>
<keyword evidence="2" id="KW-1185">Reference proteome</keyword>
<sequence length="81" mass="9007">MDAKNYNNLQSDGKINDFFDLHTLAESKKLLWQLLNAAACGNFAELSSIEKDNLFTFYSQLNELLDAVHHLNDCAEGGAGE</sequence>
<gene>
    <name evidence="1" type="ORF">GS399_03090</name>
</gene>
<evidence type="ECO:0000313" key="2">
    <source>
        <dbReference type="Proteomes" id="UP000466586"/>
    </source>
</evidence>
<reference evidence="1 2" key="1">
    <citation type="submission" date="2019-11" db="EMBL/GenBank/DDBJ databases">
        <title>Pedobacter sp. HMF7647 Genome sequencing and assembly.</title>
        <authorList>
            <person name="Kang H."/>
            <person name="Kim H."/>
            <person name="Joh K."/>
        </authorList>
    </citation>
    <scope>NUCLEOTIDE SEQUENCE [LARGE SCALE GENOMIC DNA]</scope>
    <source>
        <strain evidence="1 2">HMF7647</strain>
    </source>
</reference>
<dbReference type="Proteomes" id="UP000466586">
    <property type="component" value="Unassembled WGS sequence"/>
</dbReference>
<dbReference type="EMBL" id="WVHT01000001">
    <property type="protein sequence ID" value="MXV49943.1"/>
    <property type="molecule type" value="Genomic_DNA"/>
</dbReference>
<name>A0A7K1Y5U4_9SPHI</name>
<accession>A0A7K1Y5U4</accession>